<feature type="region of interest" description="Disordered" evidence="2">
    <location>
        <begin position="10"/>
        <end position="55"/>
    </location>
</feature>
<dbReference type="PANTHER" id="PTHR48104:SF30">
    <property type="entry name" value="METACASPASE-1"/>
    <property type="match status" value="1"/>
</dbReference>
<organism evidence="4 5">
    <name type="scientific">Durusdinium trenchii</name>
    <dbReference type="NCBI Taxonomy" id="1381693"/>
    <lineage>
        <taxon>Eukaryota</taxon>
        <taxon>Sar</taxon>
        <taxon>Alveolata</taxon>
        <taxon>Dinophyceae</taxon>
        <taxon>Suessiales</taxon>
        <taxon>Symbiodiniaceae</taxon>
        <taxon>Durusdinium</taxon>
    </lineage>
</organism>
<evidence type="ECO:0000259" key="3">
    <source>
        <dbReference type="Pfam" id="PF00656"/>
    </source>
</evidence>
<dbReference type="SUPFAM" id="SSF52129">
    <property type="entry name" value="Caspase-like"/>
    <property type="match status" value="1"/>
</dbReference>
<accession>A0ABP0R6P8</accession>
<dbReference type="PANTHER" id="PTHR48104">
    <property type="entry name" value="METACASPASE-4"/>
    <property type="match status" value="1"/>
</dbReference>
<feature type="domain" description="Peptidase C14 caspase" evidence="3">
    <location>
        <begin position="259"/>
        <end position="554"/>
    </location>
</feature>
<comment type="similarity">
    <text evidence="1">Belongs to the peptidase C14B family.</text>
</comment>
<name>A0ABP0R6P8_9DINO</name>
<evidence type="ECO:0000313" key="5">
    <source>
        <dbReference type="Proteomes" id="UP001642464"/>
    </source>
</evidence>
<gene>
    <name evidence="4" type="ORF">SCF082_LOCUS45186</name>
</gene>
<protein>
    <recommendedName>
        <fullName evidence="3">Peptidase C14 caspase domain-containing protein</fullName>
    </recommendedName>
</protein>
<keyword evidence="5" id="KW-1185">Reference proteome</keyword>
<proteinExistence type="inferred from homology"/>
<dbReference type="EMBL" id="CAXAMM010040918">
    <property type="protein sequence ID" value="CAK9096237.1"/>
    <property type="molecule type" value="Genomic_DNA"/>
</dbReference>
<comment type="caution">
    <text evidence="4">The sequence shown here is derived from an EMBL/GenBank/DDBJ whole genome shotgun (WGS) entry which is preliminary data.</text>
</comment>
<dbReference type="InterPro" id="IPR029030">
    <property type="entry name" value="Caspase-like_dom_sf"/>
</dbReference>
<sequence length="563" mass="58491">MGQVGSQICGFLQGHGSGSRPTSSVELSSQQQRYVPPYALPPNSQTAPSPVAQACSPTGQPIAQAFPPTGQAVAQAFPPTGQVVAQAFPPTGQVVAQAFPPTGQAVAQAFPPTGQVVAQAFPPTGQVVAQAFPPTGQAVAQAFPAPGQTVAQALPPTGQACFVPAVATNSADCASVVKDNPVVASVAYGTPMSATNMLPGQAAIPCGLPIASGMLSPPTGVTGAAPTLGQPVVNQVSSHPAVRAPGEATQSIAQLPGKRKSLLVGINYFGTDAELHGCIADVKRIIPLLEQQGFPSNEEHQLVLLDDHHWPTLRRPTLANMRQAIRWLTHDAKTGDALFFHYSGHGGREQSSHAASGFVETLCPEDYDRAGMLLDTELFQTLVRPLPSGCRLTCLMDCCHSGGVLNLPYLFTGTQENLQQALKGKAISLAMSKDWVRDIHAMQHGNPAAFLQDVSSMGLGLWGLWKQHRSASEAASQGGGTGFATDEEENVGLAVGEVVAITGCRSDQTSADVGNVQAQFQLNGGRSSLQMGRRKSTTTAGGALTSVFMESLRASMASGANLE</sequence>
<evidence type="ECO:0000256" key="1">
    <source>
        <dbReference type="ARBA" id="ARBA00009005"/>
    </source>
</evidence>
<reference evidence="4 5" key="1">
    <citation type="submission" date="2024-02" db="EMBL/GenBank/DDBJ databases">
        <authorList>
            <person name="Chen Y."/>
            <person name="Shah S."/>
            <person name="Dougan E. K."/>
            <person name="Thang M."/>
            <person name="Chan C."/>
        </authorList>
    </citation>
    <scope>NUCLEOTIDE SEQUENCE [LARGE SCALE GENOMIC DNA]</scope>
</reference>
<dbReference type="Proteomes" id="UP001642464">
    <property type="component" value="Unassembled WGS sequence"/>
</dbReference>
<feature type="non-terminal residue" evidence="4">
    <location>
        <position position="563"/>
    </location>
</feature>
<evidence type="ECO:0000313" key="4">
    <source>
        <dbReference type="EMBL" id="CAK9096237.1"/>
    </source>
</evidence>
<dbReference type="Gene3D" id="3.40.50.12660">
    <property type="match status" value="2"/>
</dbReference>
<dbReference type="Pfam" id="PF00656">
    <property type="entry name" value="Peptidase_C14"/>
    <property type="match status" value="1"/>
</dbReference>
<feature type="compositionally biased region" description="Polar residues" evidence="2">
    <location>
        <begin position="19"/>
        <end position="33"/>
    </location>
</feature>
<evidence type="ECO:0000256" key="2">
    <source>
        <dbReference type="SAM" id="MobiDB-lite"/>
    </source>
</evidence>
<dbReference type="InterPro" id="IPR050452">
    <property type="entry name" value="Metacaspase"/>
</dbReference>
<dbReference type="InterPro" id="IPR011600">
    <property type="entry name" value="Pept_C14_caspase"/>
</dbReference>